<organism evidence="3 4">
    <name type="scientific">Cellulomonas xylanilytica</name>
    <dbReference type="NCBI Taxonomy" id="233583"/>
    <lineage>
        <taxon>Bacteria</taxon>
        <taxon>Bacillati</taxon>
        <taxon>Actinomycetota</taxon>
        <taxon>Actinomycetes</taxon>
        <taxon>Micrococcales</taxon>
        <taxon>Cellulomonadaceae</taxon>
        <taxon>Cellulomonas</taxon>
    </lineage>
</organism>
<dbReference type="AlphaFoldDB" id="A0A510V9A8"/>
<evidence type="ECO:0000256" key="1">
    <source>
        <dbReference type="SAM" id="MobiDB-lite"/>
    </source>
</evidence>
<reference evidence="3 4" key="1">
    <citation type="submission" date="2019-07" db="EMBL/GenBank/DDBJ databases">
        <title>Whole genome shotgun sequence of Cellulomonas xylanilytica NBRC 101102.</title>
        <authorList>
            <person name="Hosoyama A."/>
            <person name="Uohara A."/>
            <person name="Ohji S."/>
            <person name="Ichikawa N."/>
        </authorList>
    </citation>
    <scope>NUCLEOTIDE SEQUENCE [LARGE SCALE GENOMIC DNA]</scope>
    <source>
        <strain evidence="3 4">NBRC 101102</strain>
    </source>
</reference>
<evidence type="ECO:0000313" key="3">
    <source>
        <dbReference type="EMBL" id="GEK23447.1"/>
    </source>
</evidence>
<sequence>MTTPDPDPASTPGLDAGGAQPVGDTPPGEASTTAGVSFREPRLPRRSVSWVVYGLIGLLVASVMLMLVGYAAGLID</sequence>
<feature type="transmembrane region" description="Helical" evidence="2">
    <location>
        <begin position="50"/>
        <end position="75"/>
    </location>
</feature>
<keyword evidence="2" id="KW-1133">Transmembrane helix</keyword>
<dbReference type="InterPro" id="IPR045512">
    <property type="entry name" value="DUF6480"/>
</dbReference>
<dbReference type="Pfam" id="PF20088">
    <property type="entry name" value="DUF6480"/>
    <property type="match status" value="1"/>
</dbReference>
<dbReference type="EMBL" id="BJUB01000016">
    <property type="protein sequence ID" value="GEK23447.1"/>
    <property type="molecule type" value="Genomic_DNA"/>
</dbReference>
<keyword evidence="2" id="KW-0812">Transmembrane</keyword>
<comment type="caution">
    <text evidence="3">The sequence shown here is derived from an EMBL/GenBank/DDBJ whole genome shotgun (WGS) entry which is preliminary data.</text>
</comment>
<name>A0A510V9A8_9CELL</name>
<protein>
    <submittedName>
        <fullName evidence="3">Uncharacterized protein</fullName>
    </submittedName>
</protein>
<keyword evidence="2" id="KW-0472">Membrane</keyword>
<proteinExistence type="predicted"/>
<dbReference type="Proteomes" id="UP000321118">
    <property type="component" value="Unassembled WGS sequence"/>
</dbReference>
<dbReference type="RefSeq" id="WP_146931315.1">
    <property type="nucleotide sequence ID" value="NZ_BJUB01000016.1"/>
</dbReference>
<dbReference type="OrthoDB" id="4381799at2"/>
<gene>
    <name evidence="3" type="ORF">CXY01_39670</name>
</gene>
<keyword evidence="4" id="KW-1185">Reference proteome</keyword>
<evidence type="ECO:0000256" key="2">
    <source>
        <dbReference type="SAM" id="Phobius"/>
    </source>
</evidence>
<feature type="region of interest" description="Disordered" evidence="1">
    <location>
        <begin position="1"/>
        <end position="39"/>
    </location>
</feature>
<accession>A0A510V9A8</accession>
<evidence type="ECO:0000313" key="4">
    <source>
        <dbReference type="Proteomes" id="UP000321118"/>
    </source>
</evidence>